<dbReference type="Proteomes" id="UP001157017">
    <property type="component" value="Unassembled WGS sequence"/>
</dbReference>
<sequence length="130" mass="14777">MLREVGAGVRSAAEARVREVFSRHGVLQPRWNWALHRVEDGEHVVTPDGWWEHLGVALQIDSMAFHLTPAAYKRTQRLQRRLGVFDVPFLPIAPADVFDDEQGFVAQVRAFLATHHDHRPSPDLFARPPA</sequence>
<organism evidence="1 2">
    <name type="scientific">Angustibacter aerolatus</name>
    <dbReference type="NCBI Taxonomy" id="1162965"/>
    <lineage>
        <taxon>Bacteria</taxon>
        <taxon>Bacillati</taxon>
        <taxon>Actinomycetota</taxon>
        <taxon>Actinomycetes</taxon>
        <taxon>Kineosporiales</taxon>
        <taxon>Kineosporiaceae</taxon>
    </lineage>
</organism>
<dbReference type="EMBL" id="BSUZ01000001">
    <property type="protein sequence ID" value="GMA88828.1"/>
    <property type="molecule type" value="Genomic_DNA"/>
</dbReference>
<gene>
    <name evidence="1" type="ORF">GCM10025868_40780</name>
</gene>
<keyword evidence="2" id="KW-1185">Reference proteome</keyword>
<proteinExistence type="predicted"/>
<evidence type="ECO:0000313" key="2">
    <source>
        <dbReference type="Proteomes" id="UP001157017"/>
    </source>
</evidence>
<accession>A0ABQ6JKT3</accession>
<evidence type="ECO:0008006" key="3">
    <source>
        <dbReference type="Google" id="ProtNLM"/>
    </source>
</evidence>
<comment type="caution">
    <text evidence="1">The sequence shown here is derived from an EMBL/GenBank/DDBJ whole genome shotgun (WGS) entry which is preliminary data.</text>
</comment>
<evidence type="ECO:0000313" key="1">
    <source>
        <dbReference type="EMBL" id="GMA88828.1"/>
    </source>
</evidence>
<name>A0ABQ6JKT3_9ACTN</name>
<protein>
    <recommendedName>
        <fullName evidence="3">DUF559 domain-containing protein</fullName>
    </recommendedName>
</protein>
<reference evidence="2" key="1">
    <citation type="journal article" date="2019" name="Int. J. Syst. Evol. Microbiol.">
        <title>The Global Catalogue of Microorganisms (GCM) 10K type strain sequencing project: providing services to taxonomists for standard genome sequencing and annotation.</title>
        <authorList>
            <consortium name="The Broad Institute Genomics Platform"/>
            <consortium name="The Broad Institute Genome Sequencing Center for Infectious Disease"/>
            <person name="Wu L."/>
            <person name="Ma J."/>
        </authorList>
    </citation>
    <scope>NUCLEOTIDE SEQUENCE [LARGE SCALE GENOMIC DNA]</scope>
    <source>
        <strain evidence="2">NBRC 108730</strain>
    </source>
</reference>